<protein>
    <submittedName>
        <fullName evidence="1">Uncharacterized protein</fullName>
    </submittedName>
</protein>
<proteinExistence type="predicted"/>
<comment type="caution">
    <text evidence="1">The sequence shown here is derived from an EMBL/GenBank/DDBJ whole genome shotgun (WGS) entry which is preliminary data.</text>
</comment>
<keyword evidence="2" id="KW-1185">Reference proteome</keyword>
<gene>
    <name evidence="1" type="ORF">PLOB_00010295</name>
</gene>
<dbReference type="Proteomes" id="UP001159405">
    <property type="component" value="Unassembled WGS sequence"/>
</dbReference>
<sequence>MCSMFCSVIQLLSEPDKQDRWPVPVGADMQSILYPSNFLPR</sequence>
<accession>A0ABN8QVF1</accession>
<name>A0ABN8QVF1_9CNID</name>
<dbReference type="EMBL" id="CALNXK010000151">
    <property type="protein sequence ID" value="CAH3169588.1"/>
    <property type="molecule type" value="Genomic_DNA"/>
</dbReference>
<reference evidence="1 2" key="1">
    <citation type="submission" date="2022-05" db="EMBL/GenBank/DDBJ databases">
        <authorList>
            <consortium name="Genoscope - CEA"/>
            <person name="William W."/>
        </authorList>
    </citation>
    <scope>NUCLEOTIDE SEQUENCE [LARGE SCALE GENOMIC DNA]</scope>
</reference>
<evidence type="ECO:0000313" key="2">
    <source>
        <dbReference type="Proteomes" id="UP001159405"/>
    </source>
</evidence>
<evidence type="ECO:0000313" key="1">
    <source>
        <dbReference type="EMBL" id="CAH3169588.1"/>
    </source>
</evidence>
<organism evidence="1 2">
    <name type="scientific">Porites lobata</name>
    <dbReference type="NCBI Taxonomy" id="104759"/>
    <lineage>
        <taxon>Eukaryota</taxon>
        <taxon>Metazoa</taxon>
        <taxon>Cnidaria</taxon>
        <taxon>Anthozoa</taxon>
        <taxon>Hexacorallia</taxon>
        <taxon>Scleractinia</taxon>
        <taxon>Fungiina</taxon>
        <taxon>Poritidae</taxon>
        <taxon>Porites</taxon>
    </lineage>
</organism>